<keyword evidence="1" id="KW-1133">Transmembrane helix</keyword>
<sequence>MGRAIFTEGLSYLRRDFSGILVCCIEFGFLLELAFIRRQAIFLRNPLSDQISRSQKKIYRIKTDLSRNRGSQSSSFGKLNLF</sequence>
<gene>
    <name evidence="2" type="ORF">A0128_16695</name>
</gene>
<reference evidence="2 3" key="1">
    <citation type="submission" date="2016-04" db="EMBL/GenBank/DDBJ databases">
        <title>Complete genome seqeunce of Leptospira alstonii serovar Room22.</title>
        <authorList>
            <person name="Nally J.E."/>
            <person name="Bayles D.O."/>
            <person name="Hurley D."/>
            <person name="Fanning S."/>
            <person name="McMahon B.J."/>
            <person name="Arent Z."/>
        </authorList>
    </citation>
    <scope>NUCLEOTIDE SEQUENCE [LARGE SCALE GENOMIC DNA]</scope>
    <source>
        <strain evidence="2 3">GWTS #1</strain>
    </source>
</reference>
<evidence type="ECO:0000313" key="2">
    <source>
        <dbReference type="EMBL" id="AOP35333.1"/>
    </source>
</evidence>
<dbReference type="Proteomes" id="UP000094197">
    <property type="component" value="Chromosome 1"/>
</dbReference>
<keyword evidence="1" id="KW-0812">Transmembrane</keyword>
<organism evidence="2 3">
    <name type="scientific">Leptospira tipperaryensis</name>
    <dbReference type="NCBI Taxonomy" id="2564040"/>
    <lineage>
        <taxon>Bacteria</taxon>
        <taxon>Pseudomonadati</taxon>
        <taxon>Spirochaetota</taxon>
        <taxon>Spirochaetia</taxon>
        <taxon>Leptospirales</taxon>
        <taxon>Leptospiraceae</taxon>
        <taxon>Leptospira</taxon>
    </lineage>
</organism>
<accession>A0A1D7V0H7</accession>
<dbReference type="KEGG" id="laj:A0128_16695"/>
<feature type="transmembrane region" description="Helical" evidence="1">
    <location>
        <begin position="17"/>
        <end position="36"/>
    </location>
</feature>
<keyword evidence="1" id="KW-0472">Membrane</keyword>
<keyword evidence="3" id="KW-1185">Reference proteome</keyword>
<evidence type="ECO:0000313" key="3">
    <source>
        <dbReference type="Proteomes" id="UP000094197"/>
    </source>
</evidence>
<dbReference type="EMBL" id="CP015217">
    <property type="protein sequence ID" value="AOP35333.1"/>
    <property type="molecule type" value="Genomic_DNA"/>
</dbReference>
<dbReference type="AlphaFoldDB" id="A0A1D7V0H7"/>
<proteinExistence type="predicted"/>
<evidence type="ECO:0000256" key="1">
    <source>
        <dbReference type="SAM" id="Phobius"/>
    </source>
</evidence>
<name>A0A1D7V0H7_9LEPT</name>
<protein>
    <submittedName>
        <fullName evidence="2">Uncharacterized protein</fullName>
    </submittedName>
</protein>